<dbReference type="InterPro" id="IPR021005">
    <property type="entry name" value="Znf_CGNR"/>
</dbReference>
<dbReference type="PANTHER" id="PTHR35525:SF3">
    <property type="entry name" value="BLL6575 PROTEIN"/>
    <property type="match status" value="1"/>
</dbReference>
<dbReference type="InterPro" id="IPR023286">
    <property type="entry name" value="ABATE_dom_sf"/>
</dbReference>
<proteinExistence type="predicted"/>
<reference evidence="2" key="1">
    <citation type="submission" date="2015-08" db="EMBL/GenBank/DDBJ databases">
        <authorList>
            <person name="Babu N.S."/>
            <person name="Beckwith C.J."/>
            <person name="Beseler K.G."/>
            <person name="Brison A."/>
            <person name="Carone J.V."/>
            <person name="Caskin T.P."/>
            <person name="Diamond M."/>
            <person name="Durham M.E."/>
            <person name="Foxe J.M."/>
            <person name="Go M."/>
            <person name="Henderson B.A."/>
            <person name="Jones I.B."/>
            <person name="McGettigan J.A."/>
            <person name="Micheletti S.J."/>
            <person name="Nasrallah M.E."/>
            <person name="Ortiz D."/>
            <person name="Piller C.R."/>
            <person name="Privatt S.R."/>
            <person name="Schneider S.L."/>
            <person name="Sharp S."/>
            <person name="Smith T.C."/>
            <person name="Stanton J.D."/>
            <person name="Ullery H.E."/>
            <person name="Wilson R.J."/>
            <person name="Serrano M.G."/>
            <person name="Buck G."/>
            <person name="Lee V."/>
            <person name="Wang Y."/>
            <person name="Carvalho R."/>
            <person name="Voegtly L."/>
            <person name="Shi R."/>
            <person name="Duckworth R."/>
            <person name="Johnson A."/>
            <person name="Loviza R."/>
            <person name="Walstead R."/>
            <person name="Shah Z."/>
            <person name="Kiflezghi M."/>
            <person name="Wade K."/>
            <person name="Ball S.L."/>
            <person name="Bradley K.W."/>
            <person name="Asai D.J."/>
            <person name="Bowman C.A."/>
            <person name="Russell D.A."/>
            <person name="Pope W.H."/>
            <person name="Jacobs-Sera D."/>
            <person name="Hendrix R.W."/>
            <person name="Hatfull G.F."/>
        </authorList>
    </citation>
    <scope>NUCLEOTIDE SEQUENCE</scope>
</reference>
<dbReference type="InterPro" id="IPR010852">
    <property type="entry name" value="ABATE"/>
</dbReference>
<organism evidence="2">
    <name type="scientific">metagenome</name>
    <dbReference type="NCBI Taxonomy" id="256318"/>
    <lineage>
        <taxon>unclassified sequences</taxon>
        <taxon>metagenomes</taxon>
    </lineage>
</organism>
<evidence type="ECO:0000313" key="2">
    <source>
        <dbReference type="EMBL" id="CUR58720.1"/>
    </source>
</evidence>
<dbReference type="EMBL" id="CZKB01000008">
    <property type="protein sequence ID" value="CUR58720.1"/>
    <property type="molecule type" value="Genomic_DNA"/>
</dbReference>
<protein>
    <recommendedName>
        <fullName evidence="1">Zinc finger CGNR domain-containing protein</fullName>
    </recommendedName>
</protein>
<gene>
    <name evidence="2" type="ORF">NOCA1160025</name>
</gene>
<name>A0A2P2C9T2_9ZZZZ</name>
<dbReference type="SUPFAM" id="SSF160904">
    <property type="entry name" value="Jann2411-like"/>
    <property type="match status" value="1"/>
</dbReference>
<feature type="domain" description="Zinc finger CGNR" evidence="1">
    <location>
        <begin position="134"/>
        <end position="177"/>
    </location>
</feature>
<accession>A0A2P2C9T2</accession>
<evidence type="ECO:0000259" key="1">
    <source>
        <dbReference type="Pfam" id="PF11706"/>
    </source>
</evidence>
<dbReference type="AlphaFoldDB" id="A0A2P2C9T2"/>
<dbReference type="Pfam" id="PF11706">
    <property type="entry name" value="zf-CGNR"/>
    <property type="match status" value="1"/>
</dbReference>
<dbReference type="Gene3D" id="1.10.3300.10">
    <property type="entry name" value="Jann2411-like domain"/>
    <property type="match status" value="1"/>
</dbReference>
<sequence>MVTDRPAPGPLEEVRIVLNSDDRFHGVDHAADVGRLNRFLALAGSAYGPLPRSADLEPYRTFRDVTRDLALHPSTATREAFNRIAARHPMTVEVRESAAHLRRAPSSGRSAVDRVVGESIASVHDAMVTGEWQRLRECERDDCRWIYYDPSPTQVMRWCSTDPCGNVMKVRAYRARRAAGGAT</sequence>
<dbReference type="PANTHER" id="PTHR35525">
    <property type="entry name" value="BLL6575 PROTEIN"/>
    <property type="match status" value="1"/>
</dbReference>